<accession>A0A6A6ECE8</accession>
<evidence type="ECO:0000256" key="1">
    <source>
        <dbReference type="SAM" id="MobiDB-lite"/>
    </source>
</evidence>
<protein>
    <recommendedName>
        <fullName evidence="2">HD/PDEase domain-containing protein</fullName>
    </recommendedName>
</protein>
<dbReference type="InterPro" id="IPR006674">
    <property type="entry name" value="HD_domain"/>
</dbReference>
<organism evidence="3 4">
    <name type="scientific">Zopfia rhizophila CBS 207.26</name>
    <dbReference type="NCBI Taxonomy" id="1314779"/>
    <lineage>
        <taxon>Eukaryota</taxon>
        <taxon>Fungi</taxon>
        <taxon>Dikarya</taxon>
        <taxon>Ascomycota</taxon>
        <taxon>Pezizomycotina</taxon>
        <taxon>Dothideomycetes</taxon>
        <taxon>Dothideomycetes incertae sedis</taxon>
        <taxon>Zopfiaceae</taxon>
        <taxon>Zopfia</taxon>
    </lineage>
</organism>
<dbReference type="CDD" id="cd00077">
    <property type="entry name" value="HDc"/>
    <property type="match status" value="1"/>
</dbReference>
<reference evidence="3" key="1">
    <citation type="journal article" date="2020" name="Stud. Mycol.">
        <title>101 Dothideomycetes genomes: a test case for predicting lifestyles and emergence of pathogens.</title>
        <authorList>
            <person name="Haridas S."/>
            <person name="Albert R."/>
            <person name="Binder M."/>
            <person name="Bloem J."/>
            <person name="Labutti K."/>
            <person name="Salamov A."/>
            <person name="Andreopoulos B."/>
            <person name="Baker S."/>
            <person name="Barry K."/>
            <person name="Bills G."/>
            <person name="Bluhm B."/>
            <person name="Cannon C."/>
            <person name="Castanera R."/>
            <person name="Culley D."/>
            <person name="Daum C."/>
            <person name="Ezra D."/>
            <person name="Gonzalez J."/>
            <person name="Henrissat B."/>
            <person name="Kuo A."/>
            <person name="Liang C."/>
            <person name="Lipzen A."/>
            <person name="Lutzoni F."/>
            <person name="Magnuson J."/>
            <person name="Mondo S."/>
            <person name="Nolan M."/>
            <person name="Ohm R."/>
            <person name="Pangilinan J."/>
            <person name="Park H.-J."/>
            <person name="Ramirez L."/>
            <person name="Alfaro M."/>
            <person name="Sun H."/>
            <person name="Tritt A."/>
            <person name="Yoshinaga Y."/>
            <person name="Zwiers L.-H."/>
            <person name="Turgeon B."/>
            <person name="Goodwin S."/>
            <person name="Spatafora J."/>
            <person name="Crous P."/>
            <person name="Grigoriev I."/>
        </authorList>
    </citation>
    <scope>NUCLEOTIDE SEQUENCE</scope>
    <source>
        <strain evidence="3">CBS 207.26</strain>
    </source>
</reference>
<gene>
    <name evidence="3" type="ORF">K469DRAFT_703730</name>
</gene>
<dbReference type="Pfam" id="PF01966">
    <property type="entry name" value="HD"/>
    <property type="match status" value="1"/>
</dbReference>
<dbReference type="PANTHER" id="PTHR35569:SF1">
    <property type="entry name" value="CYANAMIDE HYDRATASE DDI2-RELATED"/>
    <property type="match status" value="1"/>
</dbReference>
<proteinExistence type="predicted"/>
<dbReference type="EMBL" id="ML994624">
    <property type="protein sequence ID" value="KAF2188239.1"/>
    <property type="molecule type" value="Genomic_DNA"/>
</dbReference>
<dbReference type="SUPFAM" id="SSF109604">
    <property type="entry name" value="HD-domain/PDEase-like"/>
    <property type="match status" value="1"/>
</dbReference>
<dbReference type="InterPro" id="IPR003607">
    <property type="entry name" value="HD/PDEase_dom"/>
</dbReference>
<keyword evidence="4" id="KW-1185">Reference proteome</keyword>
<dbReference type="AlphaFoldDB" id="A0A6A6ECE8"/>
<feature type="domain" description="HD/PDEase" evidence="2">
    <location>
        <begin position="43"/>
        <end position="119"/>
    </location>
</feature>
<dbReference type="PANTHER" id="PTHR35569">
    <property type="entry name" value="CYANAMIDE HYDRATASE DDI2-RELATED"/>
    <property type="match status" value="1"/>
</dbReference>
<dbReference type="SMART" id="SM00471">
    <property type="entry name" value="HDc"/>
    <property type="match status" value="1"/>
</dbReference>
<sequence>MCPPTDFTSSLPYSNPQPSFQTPDIIPPTDICRSAIELASSLLPPPILNHSIRVYLYAKKLAEKEDSVYSSSAKHDLLFTSCILHDIGTVTRFDGTQRFEVEGADAAVAHLSSFGIDEKDAHDVWTAIALHTSPGIAERISELARLVREAVLTDFGKKKTEDLENAQKSFEKEYPRLGIEKVLGDAVVEQATRKPEKAPSASWPGILYRAHLAEPGWEGVNKAF</sequence>
<feature type="region of interest" description="Disordered" evidence="1">
    <location>
        <begin position="1"/>
        <end position="21"/>
    </location>
</feature>
<evidence type="ECO:0000313" key="4">
    <source>
        <dbReference type="Proteomes" id="UP000800200"/>
    </source>
</evidence>
<dbReference type="OrthoDB" id="2378324at2759"/>
<dbReference type="Proteomes" id="UP000800200">
    <property type="component" value="Unassembled WGS sequence"/>
</dbReference>
<evidence type="ECO:0000313" key="3">
    <source>
        <dbReference type="EMBL" id="KAF2188239.1"/>
    </source>
</evidence>
<dbReference type="Gene3D" id="1.10.3210.10">
    <property type="entry name" value="Hypothetical protein af1432"/>
    <property type="match status" value="1"/>
</dbReference>
<evidence type="ECO:0000259" key="2">
    <source>
        <dbReference type="SMART" id="SM00471"/>
    </source>
</evidence>
<name>A0A6A6ECE8_9PEZI</name>